<dbReference type="EMBL" id="WIGN01000430">
    <property type="protein sequence ID" value="KAF6793432.1"/>
    <property type="molecule type" value="Genomic_DNA"/>
</dbReference>
<keyword evidence="2" id="KW-1185">Reference proteome</keyword>
<comment type="caution">
    <text evidence="1">The sequence shown here is derived from an EMBL/GenBank/DDBJ whole genome shotgun (WGS) entry which is preliminary data.</text>
</comment>
<dbReference type="GO" id="GO:0004386">
    <property type="term" value="F:helicase activity"/>
    <property type="evidence" value="ECO:0007669"/>
    <property type="project" value="UniProtKB-KW"/>
</dbReference>
<reference evidence="1 2" key="1">
    <citation type="journal article" date="2020" name="Phytopathology">
        <title>Genome Sequence Resources of Colletotrichum truncatum, C. plurivorum, C. musicola, and C. sojae: Four Species Pathogenic to Soybean (Glycine max).</title>
        <authorList>
            <person name="Rogerio F."/>
            <person name="Boufleur T.R."/>
            <person name="Ciampi-Guillardi M."/>
            <person name="Sukno S.A."/>
            <person name="Thon M.R."/>
            <person name="Massola Junior N.S."/>
            <person name="Baroncelli R."/>
        </authorList>
    </citation>
    <scope>NUCLEOTIDE SEQUENCE [LARGE SCALE GENOMIC DNA]</scope>
    <source>
        <strain evidence="1 2">LFN0009</strain>
    </source>
</reference>
<sequence>MIRPSRRFVKIPGGVHELTPSQVDPDRGLCNGRQGFVVEFVPSDTIQEPRPPSLNNHEDDYDGYRAATERHNRIVDYLKTAWSKKDTVLKRSS</sequence>
<keyword evidence="1" id="KW-0378">Hydrolase</keyword>
<keyword evidence="1" id="KW-0347">Helicase</keyword>
<protein>
    <submittedName>
        <fullName evidence="1">ATP-dependent DNA helicase pif1</fullName>
    </submittedName>
</protein>
<name>A0A8H6IRK3_9PEZI</name>
<gene>
    <name evidence="1" type="ORF">CSOJ01_13903</name>
</gene>
<dbReference type="Proteomes" id="UP000652219">
    <property type="component" value="Unassembled WGS sequence"/>
</dbReference>
<dbReference type="AlphaFoldDB" id="A0A8H6IRK3"/>
<evidence type="ECO:0000313" key="2">
    <source>
        <dbReference type="Proteomes" id="UP000652219"/>
    </source>
</evidence>
<accession>A0A8H6IRK3</accession>
<keyword evidence="1" id="KW-0547">Nucleotide-binding</keyword>
<evidence type="ECO:0000313" key="1">
    <source>
        <dbReference type="EMBL" id="KAF6793432.1"/>
    </source>
</evidence>
<keyword evidence="1" id="KW-0067">ATP-binding</keyword>
<proteinExistence type="predicted"/>
<organism evidence="1 2">
    <name type="scientific">Colletotrichum sojae</name>
    <dbReference type="NCBI Taxonomy" id="2175907"/>
    <lineage>
        <taxon>Eukaryota</taxon>
        <taxon>Fungi</taxon>
        <taxon>Dikarya</taxon>
        <taxon>Ascomycota</taxon>
        <taxon>Pezizomycotina</taxon>
        <taxon>Sordariomycetes</taxon>
        <taxon>Hypocreomycetidae</taxon>
        <taxon>Glomerellales</taxon>
        <taxon>Glomerellaceae</taxon>
        <taxon>Colletotrichum</taxon>
        <taxon>Colletotrichum orchidearum species complex</taxon>
    </lineage>
</organism>